<keyword evidence="4" id="KW-0249">Electron transport</keyword>
<dbReference type="Proteomes" id="UP000295493">
    <property type="component" value="Unassembled WGS sequence"/>
</dbReference>
<comment type="caution">
    <text evidence="9">The sequence shown here is derived from an EMBL/GenBank/DDBJ whole genome shotgun (WGS) entry which is preliminary data.</text>
</comment>
<dbReference type="GO" id="GO:0046872">
    <property type="term" value="F:metal ion binding"/>
    <property type="evidence" value="ECO:0007669"/>
    <property type="project" value="UniProtKB-KW"/>
</dbReference>
<dbReference type="GO" id="GO:0020037">
    <property type="term" value="F:heme binding"/>
    <property type="evidence" value="ECO:0007669"/>
    <property type="project" value="InterPro"/>
</dbReference>
<accession>A0A4R6FJK1</accession>
<dbReference type="InterPro" id="IPR036909">
    <property type="entry name" value="Cyt_c-like_dom_sf"/>
</dbReference>
<evidence type="ECO:0000256" key="2">
    <source>
        <dbReference type="ARBA" id="ARBA00022617"/>
    </source>
</evidence>
<dbReference type="PRINTS" id="PR00604">
    <property type="entry name" value="CYTCHRMECIAB"/>
</dbReference>
<evidence type="ECO:0000313" key="10">
    <source>
        <dbReference type="Proteomes" id="UP000295493"/>
    </source>
</evidence>
<evidence type="ECO:0000259" key="8">
    <source>
        <dbReference type="PROSITE" id="PS51007"/>
    </source>
</evidence>
<evidence type="ECO:0000256" key="6">
    <source>
        <dbReference type="PROSITE-ProRule" id="PRU00433"/>
    </source>
</evidence>
<name>A0A4R6FJK1_9SPHN</name>
<evidence type="ECO:0000256" key="5">
    <source>
        <dbReference type="ARBA" id="ARBA00023004"/>
    </source>
</evidence>
<evidence type="ECO:0000256" key="7">
    <source>
        <dbReference type="SAM" id="SignalP"/>
    </source>
</evidence>
<gene>
    <name evidence="9" type="ORF">EV664_1075</name>
</gene>
<keyword evidence="10" id="KW-1185">Reference proteome</keyword>
<dbReference type="Gene3D" id="1.10.760.10">
    <property type="entry name" value="Cytochrome c-like domain"/>
    <property type="match status" value="1"/>
</dbReference>
<dbReference type="SUPFAM" id="SSF46626">
    <property type="entry name" value="Cytochrome c"/>
    <property type="match status" value="1"/>
</dbReference>
<dbReference type="PANTHER" id="PTHR11961">
    <property type="entry name" value="CYTOCHROME C"/>
    <property type="match status" value="1"/>
</dbReference>
<sequence>MKFAYGFAATGVGFAALLCATAPLPAQSASEGARAFAMCKACHTVESGGANRLGPNLHGLFGRQAGTLPGYRYSPAMQKSKIRWDMKSLDAFLAAPTKAVPGTKMPIAVADPKKRAAIIAYLKTETAD</sequence>
<keyword evidence="7" id="KW-0732">Signal</keyword>
<dbReference type="AlphaFoldDB" id="A0A4R6FJK1"/>
<dbReference type="InterPro" id="IPR009056">
    <property type="entry name" value="Cyt_c-like_dom"/>
</dbReference>
<dbReference type="RefSeq" id="WP_133495742.1">
    <property type="nucleotide sequence ID" value="NZ_BMLU01000007.1"/>
</dbReference>
<keyword evidence="5 6" id="KW-0408">Iron</keyword>
<feature type="signal peptide" evidence="7">
    <location>
        <begin position="1"/>
        <end position="28"/>
    </location>
</feature>
<keyword evidence="1" id="KW-0813">Transport</keyword>
<feature type="chain" id="PRO_5020764958" evidence="7">
    <location>
        <begin position="29"/>
        <end position="128"/>
    </location>
</feature>
<dbReference type="Pfam" id="PF00034">
    <property type="entry name" value="Cytochrom_C"/>
    <property type="match status" value="1"/>
</dbReference>
<proteinExistence type="predicted"/>
<evidence type="ECO:0000256" key="4">
    <source>
        <dbReference type="ARBA" id="ARBA00022982"/>
    </source>
</evidence>
<dbReference type="EMBL" id="SNWD01000007">
    <property type="protein sequence ID" value="TDN81606.1"/>
    <property type="molecule type" value="Genomic_DNA"/>
</dbReference>
<evidence type="ECO:0000256" key="1">
    <source>
        <dbReference type="ARBA" id="ARBA00022448"/>
    </source>
</evidence>
<evidence type="ECO:0000256" key="3">
    <source>
        <dbReference type="ARBA" id="ARBA00022723"/>
    </source>
</evidence>
<dbReference type="GO" id="GO:0009055">
    <property type="term" value="F:electron transfer activity"/>
    <property type="evidence" value="ECO:0007669"/>
    <property type="project" value="InterPro"/>
</dbReference>
<keyword evidence="3 6" id="KW-0479">Metal-binding</keyword>
<dbReference type="PROSITE" id="PS51007">
    <property type="entry name" value="CYTC"/>
    <property type="match status" value="1"/>
</dbReference>
<keyword evidence="2 6" id="KW-0349">Heme</keyword>
<reference evidence="9 10" key="1">
    <citation type="submission" date="2019-03" db="EMBL/GenBank/DDBJ databases">
        <title>Genomic Encyclopedia of Type Strains, Phase IV (KMG-IV): sequencing the most valuable type-strain genomes for metagenomic binning, comparative biology and taxonomic classification.</title>
        <authorList>
            <person name="Goeker M."/>
        </authorList>
    </citation>
    <scope>NUCLEOTIDE SEQUENCE [LARGE SCALE GENOMIC DNA]</scope>
    <source>
        <strain evidence="9 10">DSM 25059</strain>
    </source>
</reference>
<organism evidence="9 10">
    <name type="scientific">Stakelama pacifica</name>
    <dbReference type="NCBI Taxonomy" id="517720"/>
    <lineage>
        <taxon>Bacteria</taxon>
        <taxon>Pseudomonadati</taxon>
        <taxon>Pseudomonadota</taxon>
        <taxon>Alphaproteobacteria</taxon>
        <taxon>Sphingomonadales</taxon>
        <taxon>Sphingomonadaceae</taxon>
        <taxon>Stakelama</taxon>
    </lineage>
</organism>
<evidence type="ECO:0000313" key="9">
    <source>
        <dbReference type="EMBL" id="TDN81606.1"/>
    </source>
</evidence>
<dbReference type="InterPro" id="IPR002327">
    <property type="entry name" value="Cyt_c_1A/1B"/>
</dbReference>
<protein>
    <submittedName>
        <fullName evidence="9">Cytochrome c</fullName>
    </submittedName>
</protein>
<dbReference type="OrthoDB" id="9805828at2"/>
<feature type="domain" description="Cytochrome c" evidence="8">
    <location>
        <begin position="27"/>
        <end position="126"/>
    </location>
</feature>